<evidence type="ECO:0000313" key="7">
    <source>
        <dbReference type="Proteomes" id="UP000184041"/>
    </source>
</evidence>
<dbReference type="PROSITE" id="PS50042">
    <property type="entry name" value="CNMP_BINDING_3"/>
    <property type="match status" value="1"/>
</dbReference>
<dbReference type="PRINTS" id="PR00034">
    <property type="entry name" value="HTHCRP"/>
</dbReference>
<dbReference type="CDD" id="cd00038">
    <property type="entry name" value="CAP_ED"/>
    <property type="match status" value="1"/>
</dbReference>
<organism evidence="6 7">
    <name type="scientific">Fodinibius roseus</name>
    <dbReference type="NCBI Taxonomy" id="1194090"/>
    <lineage>
        <taxon>Bacteria</taxon>
        <taxon>Pseudomonadati</taxon>
        <taxon>Balneolota</taxon>
        <taxon>Balneolia</taxon>
        <taxon>Balneolales</taxon>
        <taxon>Balneolaceae</taxon>
        <taxon>Fodinibius</taxon>
    </lineage>
</organism>
<reference evidence="6 7" key="1">
    <citation type="submission" date="2016-11" db="EMBL/GenBank/DDBJ databases">
        <authorList>
            <person name="Jaros S."/>
            <person name="Januszkiewicz K."/>
            <person name="Wedrychowicz H."/>
        </authorList>
    </citation>
    <scope>NUCLEOTIDE SEQUENCE [LARGE SCALE GENOMIC DNA]</scope>
    <source>
        <strain evidence="6 7">DSM 21986</strain>
    </source>
</reference>
<dbReference type="InterPro" id="IPR018490">
    <property type="entry name" value="cNMP-bd_dom_sf"/>
</dbReference>
<dbReference type="PROSITE" id="PS51063">
    <property type="entry name" value="HTH_CRP_2"/>
    <property type="match status" value="1"/>
</dbReference>
<sequence>MLACSSPSGDGGIDNRFFAVVEYVRRQEVSDILYIMSDKRETPLSSPPLEGHHCTVDLRLEKLGLVPFFQQLAEEQLREVNKKFTASHYSKGETIYRQGDSSTMLRVVVAGNVKLVSHTLEGEGVLLDMLQPGDFFGNPTAGSQDVYNETAETQTPACILSIRLSDFREVMNRYSSVAMVVLDITTDRLNESRQRIQHLSTLPVTKRIAHILVTLAHKFGEEDRRGLLIQLPLSRKDLADMAGTSAETTSRVMSQFQEDDLITSGRQWVAIKDKPELLRISAES</sequence>
<dbReference type="InterPro" id="IPR036388">
    <property type="entry name" value="WH-like_DNA-bd_sf"/>
</dbReference>
<dbReference type="InterPro" id="IPR014710">
    <property type="entry name" value="RmlC-like_jellyroll"/>
</dbReference>
<dbReference type="PANTHER" id="PTHR24567">
    <property type="entry name" value="CRP FAMILY TRANSCRIPTIONAL REGULATORY PROTEIN"/>
    <property type="match status" value="1"/>
</dbReference>
<dbReference type="STRING" id="1194090.SAMN05443144_11652"/>
<keyword evidence="3" id="KW-0804">Transcription</keyword>
<dbReference type="GO" id="GO:0003677">
    <property type="term" value="F:DNA binding"/>
    <property type="evidence" value="ECO:0007669"/>
    <property type="project" value="UniProtKB-KW"/>
</dbReference>
<gene>
    <name evidence="6" type="ORF">SAMN05443144_11652</name>
</gene>
<keyword evidence="2" id="KW-0238">DNA-binding</keyword>
<keyword evidence="7" id="KW-1185">Reference proteome</keyword>
<dbReference type="InterPro" id="IPR000595">
    <property type="entry name" value="cNMP-bd_dom"/>
</dbReference>
<dbReference type="Pfam" id="PF13545">
    <property type="entry name" value="HTH_Crp_2"/>
    <property type="match status" value="1"/>
</dbReference>
<proteinExistence type="predicted"/>
<feature type="domain" description="Cyclic nucleotide-binding" evidence="4">
    <location>
        <begin position="68"/>
        <end position="171"/>
    </location>
</feature>
<evidence type="ECO:0000259" key="4">
    <source>
        <dbReference type="PROSITE" id="PS50042"/>
    </source>
</evidence>
<dbReference type="Gene3D" id="2.60.120.10">
    <property type="entry name" value="Jelly Rolls"/>
    <property type="match status" value="1"/>
</dbReference>
<dbReference type="SMART" id="SM00100">
    <property type="entry name" value="cNMP"/>
    <property type="match status" value="1"/>
</dbReference>
<dbReference type="AlphaFoldDB" id="A0A1M5G1K9"/>
<keyword evidence="1" id="KW-0805">Transcription regulation</keyword>
<dbReference type="GO" id="GO:0016301">
    <property type="term" value="F:kinase activity"/>
    <property type="evidence" value="ECO:0007669"/>
    <property type="project" value="UniProtKB-KW"/>
</dbReference>
<feature type="domain" description="HTH crp-type" evidence="5">
    <location>
        <begin position="202"/>
        <end position="275"/>
    </location>
</feature>
<dbReference type="EMBL" id="FQUS01000016">
    <property type="protein sequence ID" value="SHF97586.1"/>
    <property type="molecule type" value="Genomic_DNA"/>
</dbReference>
<dbReference type="GO" id="GO:0003700">
    <property type="term" value="F:DNA-binding transcription factor activity"/>
    <property type="evidence" value="ECO:0007669"/>
    <property type="project" value="TreeGrafter"/>
</dbReference>
<keyword evidence="6" id="KW-0808">Transferase</keyword>
<accession>A0A1M5G1K9</accession>
<dbReference type="SUPFAM" id="SSF51206">
    <property type="entry name" value="cAMP-binding domain-like"/>
    <property type="match status" value="1"/>
</dbReference>
<dbReference type="Proteomes" id="UP000184041">
    <property type="component" value="Unassembled WGS sequence"/>
</dbReference>
<evidence type="ECO:0000256" key="3">
    <source>
        <dbReference type="ARBA" id="ARBA00023163"/>
    </source>
</evidence>
<dbReference type="PANTHER" id="PTHR24567:SF28">
    <property type="entry name" value="LISTERIOLYSIN REGULATORY PROTEIN"/>
    <property type="match status" value="1"/>
</dbReference>
<dbReference type="CDD" id="cd00092">
    <property type="entry name" value="HTH_CRP"/>
    <property type="match status" value="1"/>
</dbReference>
<dbReference type="SMART" id="SM00419">
    <property type="entry name" value="HTH_CRP"/>
    <property type="match status" value="1"/>
</dbReference>
<name>A0A1M5G1K9_9BACT</name>
<evidence type="ECO:0000256" key="2">
    <source>
        <dbReference type="ARBA" id="ARBA00023125"/>
    </source>
</evidence>
<dbReference type="InterPro" id="IPR050397">
    <property type="entry name" value="Env_Response_Regulators"/>
</dbReference>
<dbReference type="SUPFAM" id="SSF46785">
    <property type="entry name" value="Winged helix' DNA-binding domain"/>
    <property type="match status" value="1"/>
</dbReference>
<protein>
    <submittedName>
        <fullName evidence="6">cAMP-binding domain of CRP or a regulatory subunit of cAMP-dependent protein kinases</fullName>
    </submittedName>
</protein>
<dbReference type="Pfam" id="PF00027">
    <property type="entry name" value="cNMP_binding"/>
    <property type="match status" value="1"/>
</dbReference>
<keyword evidence="6" id="KW-0418">Kinase</keyword>
<dbReference type="GO" id="GO:0005829">
    <property type="term" value="C:cytosol"/>
    <property type="evidence" value="ECO:0007669"/>
    <property type="project" value="TreeGrafter"/>
</dbReference>
<dbReference type="Gene3D" id="1.10.10.10">
    <property type="entry name" value="Winged helix-like DNA-binding domain superfamily/Winged helix DNA-binding domain"/>
    <property type="match status" value="1"/>
</dbReference>
<evidence type="ECO:0000259" key="5">
    <source>
        <dbReference type="PROSITE" id="PS51063"/>
    </source>
</evidence>
<evidence type="ECO:0000256" key="1">
    <source>
        <dbReference type="ARBA" id="ARBA00023015"/>
    </source>
</evidence>
<evidence type="ECO:0000313" key="6">
    <source>
        <dbReference type="EMBL" id="SHF97586.1"/>
    </source>
</evidence>
<dbReference type="InterPro" id="IPR012318">
    <property type="entry name" value="HTH_CRP"/>
</dbReference>
<dbReference type="InterPro" id="IPR036390">
    <property type="entry name" value="WH_DNA-bd_sf"/>
</dbReference>